<dbReference type="Proteomes" id="UP000245768">
    <property type="component" value="Unassembled WGS sequence"/>
</dbReference>
<feature type="domain" description="Partial AB-hydrolase lipase" evidence="3">
    <location>
        <begin position="208"/>
        <end position="263"/>
    </location>
</feature>
<gene>
    <name evidence="4" type="ORF">FA10DRAFT_238659</name>
</gene>
<keyword evidence="2" id="KW-0812">Transmembrane</keyword>
<dbReference type="InParanoid" id="A0A316YPA4"/>
<organism evidence="4 5">
    <name type="scientific">Acaromyces ingoldii</name>
    <dbReference type="NCBI Taxonomy" id="215250"/>
    <lineage>
        <taxon>Eukaryota</taxon>
        <taxon>Fungi</taxon>
        <taxon>Dikarya</taxon>
        <taxon>Basidiomycota</taxon>
        <taxon>Ustilaginomycotina</taxon>
        <taxon>Exobasidiomycetes</taxon>
        <taxon>Exobasidiales</taxon>
        <taxon>Cryptobasidiaceae</taxon>
        <taxon>Acaromyces</taxon>
    </lineage>
</organism>
<feature type="transmembrane region" description="Helical" evidence="2">
    <location>
        <begin position="415"/>
        <end position="432"/>
    </location>
</feature>
<dbReference type="InterPro" id="IPR029058">
    <property type="entry name" value="AB_hydrolase_fold"/>
</dbReference>
<dbReference type="FunCoup" id="A0A316YPA4">
    <property type="interactions" value="42"/>
</dbReference>
<proteinExistence type="predicted"/>
<dbReference type="PANTHER" id="PTHR11005">
    <property type="entry name" value="LYSOSOMAL ACID LIPASE-RELATED"/>
    <property type="match status" value="1"/>
</dbReference>
<dbReference type="EMBL" id="KZ819635">
    <property type="protein sequence ID" value="PWN91217.1"/>
    <property type="molecule type" value="Genomic_DNA"/>
</dbReference>
<dbReference type="Gene3D" id="3.40.50.1820">
    <property type="entry name" value="alpha/beta hydrolase"/>
    <property type="match status" value="1"/>
</dbReference>
<dbReference type="InterPro" id="IPR006693">
    <property type="entry name" value="AB_hydrolase_lipase"/>
</dbReference>
<keyword evidence="2" id="KW-0472">Membrane</keyword>
<dbReference type="GO" id="GO:0006629">
    <property type="term" value="P:lipid metabolic process"/>
    <property type="evidence" value="ECO:0007669"/>
    <property type="project" value="InterPro"/>
</dbReference>
<dbReference type="RefSeq" id="XP_025378415.1">
    <property type="nucleotide sequence ID" value="XM_025519147.1"/>
</dbReference>
<accession>A0A316YPA4</accession>
<protein>
    <submittedName>
        <fullName evidence="4">Alpha/beta-hydrolase</fullName>
    </submittedName>
</protein>
<evidence type="ECO:0000259" key="3">
    <source>
        <dbReference type="Pfam" id="PF04083"/>
    </source>
</evidence>
<feature type="transmembrane region" description="Helical" evidence="2">
    <location>
        <begin position="156"/>
        <end position="178"/>
    </location>
</feature>
<evidence type="ECO:0000313" key="4">
    <source>
        <dbReference type="EMBL" id="PWN91217.1"/>
    </source>
</evidence>
<dbReference type="Pfam" id="PF04083">
    <property type="entry name" value="Abhydro_lipase"/>
    <property type="match status" value="1"/>
</dbReference>
<keyword evidence="2" id="KW-1133">Transmembrane helix</keyword>
<name>A0A316YPA4_9BASI</name>
<dbReference type="OrthoDB" id="9974421at2759"/>
<keyword evidence="5" id="KW-1185">Reference proteome</keyword>
<dbReference type="SUPFAM" id="SSF53474">
    <property type="entry name" value="alpha/beta-Hydrolases"/>
    <property type="match status" value="1"/>
</dbReference>
<feature type="region of interest" description="Disordered" evidence="1">
    <location>
        <begin position="1"/>
        <end position="86"/>
    </location>
</feature>
<reference evidence="4 5" key="1">
    <citation type="journal article" date="2018" name="Mol. Biol. Evol.">
        <title>Broad Genomic Sampling Reveals a Smut Pathogenic Ancestry of the Fungal Clade Ustilaginomycotina.</title>
        <authorList>
            <person name="Kijpornyongpan T."/>
            <person name="Mondo S.J."/>
            <person name="Barry K."/>
            <person name="Sandor L."/>
            <person name="Lee J."/>
            <person name="Lipzen A."/>
            <person name="Pangilinan J."/>
            <person name="LaButti K."/>
            <person name="Hainaut M."/>
            <person name="Henrissat B."/>
            <person name="Grigoriev I.V."/>
            <person name="Spatafora J.W."/>
            <person name="Aime M.C."/>
        </authorList>
    </citation>
    <scope>NUCLEOTIDE SEQUENCE [LARGE SCALE GENOMIC DNA]</scope>
    <source>
        <strain evidence="4 5">MCA 4198</strain>
    </source>
</reference>
<feature type="compositionally biased region" description="Polar residues" evidence="1">
    <location>
        <begin position="56"/>
        <end position="72"/>
    </location>
</feature>
<evidence type="ECO:0000313" key="5">
    <source>
        <dbReference type="Proteomes" id="UP000245768"/>
    </source>
</evidence>
<dbReference type="STRING" id="215250.A0A316YPA4"/>
<dbReference type="GO" id="GO:0016787">
    <property type="term" value="F:hydrolase activity"/>
    <property type="evidence" value="ECO:0007669"/>
    <property type="project" value="UniProtKB-KW"/>
</dbReference>
<dbReference type="AlphaFoldDB" id="A0A316YPA4"/>
<keyword evidence="4" id="KW-0378">Hydrolase</keyword>
<evidence type="ECO:0000256" key="2">
    <source>
        <dbReference type="SAM" id="Phobius"/>
    </source>
</evidence>
<dbReference type="GeneID" id="37041063"/>
<sequence length="566" mass="64845">MSNFIDYSRRRRDEGTPSPQGSIQQADHADHGNGAAANPFSDGEHENRHRGLSLGTVASNPYRSPFEQNYKNEQPAGGYEHPATGRGHHFDIEQVHTDVPEGGQRYQGQQNEPFFDPTFRGYEEEEPLEMAFFDHVVQNYGDMSFINRNRLMVRQALSFGLTLGALGLVLVASFAAYLNPLKKTPPQARADREYERRVTGERFSGKPAYYSEFWGYRCDEHEIITEGGWILKAHRISDPRRAGPPGYPVILQHGILCNSSHFFVCEERSMAFWLVDQGYDVWATNIRANFEAGHTEYTRNDPRFWAFGIKELAYDLRDVIEFITGATGRPRVAYVGHSQGSGSMYIALSPGVCPEVGQKISSFTAIGPSVYAGPVLRKFPFSLMRQFRSRKWWSTIFGVKEFIPAIGLFQKYLPAFWFGHLGYVIFSFLFGFHDHNWVNRQKPKIFRSLPVPTSSELLYYYMSGFSHRGCIFDPRVTKPWFPKTFPRHSIYYGNLDYLVLGKPLAQRMERNEKNVDIVHAVELEGYEHLDFIMGIDAHRVVYTGIKDTIESSISDEERSPEMAERR</sequence>
<evidence type="ECO:0000256" key="1">
    <source>
        <dbReference type="SAM" id="MobiDB-lite"/>
    </source>
</evidence>